<dbReference type="PROSITE" id="PS50994">
    <property type="entry name" value="INTEGRASE"/>
    <property type="match status" value="1"/>
</dbReference>
<keyword evidence="3" id="KW-0378">Hydrolase</keyword>
<feature type="region of interest" description="Disordered" evidence="4">
    <location>
        <begin position="25"/>
        <end position="76"/>
    </location>
</feature>
<evidence type="ECO:0000259" key="5">
    <source>
        <dbReference type="PROSITE" id="PS50994"/>
    </source>
</evidence>
<dbReference type="EMBL" id="BQNB010008760">
    <property type="protein sequence ID" value="GJS53936.1"/>
    <property type="molecule type" value="Genomic_DNA"/>
</dbReference>
<dbReference type="CDD" id="cd09272">
    <property type="entry name" value="RNase_HI_RT_Ty1"/>
    <property type="match status" value="1"/>
</dbReference>
<dbReference type="InterPro" id="IPR001584">
    <property type="entry name" value="Integrase_cat-core"/>
</dbReference>
<dbReference type="PANTHER" id="PTHR42648">
    <property type="entry name" value="TRANSPOSASE, PUTATIVE-RELATED"/>
    <property type="match status" value="1"/>
</dbReference>
<dbReference type="InterPro" id="IPR013103">
    <property type="entry name" value="RVT_2"/>
</dbReference>
<dbReference type="Pfam" id="PF13976">
    <property type="entry name" value="gag_pre-integrs"/>
    <property type="match status" value="1"/>
</dbReference>
<dbReference type="Pfam" id="PF07727">
    <property type="entry name" value="RVT_2"/>
    <property type="match status" value="1"/>
</dbReference>
<reference evidence="6" key="2">
    <citation type="submission" date="2022-01" db="EMBL/GenBank/DDBJ databases">
        <authorList>
            <person name="Yamashiro T."/>
            <person name="Shiraishi A."/>
            <person name="Satake H."/>
            <person name="Nakayama K."/>
        </authorList>
    </citation>
    <scope>NUCLEOTIDE SEQUENCE</scope>
</reference>
<dbReference type="InterPro" id="IPR025724">
    <property type="entry name" value="GAG-pre-integrase_dom"/>
</dbReference>
<evidence type="ECO:0000256" key="4">
    <source>
        <dbReference type="SAM" id="MobiDB-lite"/>
    </source>
</evidence>
<feature type="domain" description="Integrase catalytic" evidence="5">
    <location>
        <begin position="479"/>
        <end position="646"/>
    </location>
</feature>
<dbReference type="SUPFAM" id="SSF53098">
    <property type="entry name" value="Ribonuclease H-like"/>
    <property type="match status" value="1"/>
</dbReference>
<keyword evidence="7" id="KW-1185">Reference proteome</keyword>
<dbReference type="InterPro" id="IPR036397">
    <property type="entry name" value="RNaseH_sf"/>
</dbReference>
<feature type="compositionally biased region" description="Polar residues" evidence="4">
    <location>
        <begin position="1683"/>
        <end position="1695"/>
    </location>
</feature>
<evidence type="ECO:0000256" key="3">
    <source>
        <dbReference type="ARBA" id="ARBA00022801"/>
    </source>
</evidence>
<protein>
    <submittedName>
        <fullName evidence="6">Retrovirus-related pol polyprotein from transposon TNT 1-94</fullName>
    </submittedName>
</protein>
<dbReference type="InterPro" id="IPR012337">
    <property type="entry name" value="RNaseH-like_sf"/>
</dbReference>
<keyword evidence="2" id="KW-0479">Metal-binding</keyword>
<feature type="compositionally biased region" description="Basic and acidic residues" evidence="4">
    <location>
        <begin position="25"/>
        <end position="44"/>
    </location>
</feature>
<sequence>MSYNEIRPIFEKLWDFNQKFVPMDAEKGSKKQKSPEKERSTEKIVEEEDVTQEERKEVVKEPAAKRKKSIPRKTTRKRQKLEEDTFPIVDWKSYVLTETFMYYQIFRGDGSSKNYKIFTEMLRDFDRHDVEELYRLVKERYRDSRPEGYDLMLWGDLHTVFEPNEDDELWQNQHQYNLISWSLYDFCGIHMLLMDNGMAIHMLTEKKYPLSQEMISKMLKKRLEVDHESTQAIELLRFIRSQVQNSTHTTTDHYDIEWFKRGEALQAKKAEALKSTRAESSNANRSKTPTKRKPIWYLDSGCSRHMTGVKSYLHKYVEQPGPKVVFGDDSTCTTEGYGFIKCNGIVFTKVAFVDGLKYNLISISQLCDAKYIIQFDEKRGTIFNSNKEVVMIALRVRDVYVLDMTSSAQESCFFAKASENLNWLWRKRLAHLNFKTINKLAKQNLVIGLPLLVYSKDKPCSSCEKGKNHRASFKTKQTSSIKKYLYLLHMDLLGPITPRSINHEKYTLIIIDEYSRYTWVYFLKKKSQAPKTIMSFIKRVENQNDIKVKQLRTENGIEFRNNILVNFCDEKGISQNFSFPYTPEQNGVAERKNKTLIEATRTMLSGTVFSKQYWTEAVATACYTQNRSTIVKRHLKTPYEIFRKRIPNINFLHVFGCPVNIHNHKDHLGKFDEKADDGYLLGYSLVSKAFRVFNTRRQQTEEIYHITFDESPDAIKFSKPSVDNINTAENKRYPPDEYLHPYEPSQRYQTNSNDVSFIEPYESLELVVLETEFSSDHNGQTNQNDQTVQTDEIFNDNLSEHSNHNNDEKIIENLPNIEDIQISEHLSSLNVEDTLDKHIELVNIIRNLGDGMLTRAMAKQLSVASAHECLFVDFLSEEVPKKARLVAQGYNQQEGIDYDETFALVARLEAIRIFLAFATYMNFIVYQMDFKSAFLNGKLKEEVYVKQPLGFESNEFPNHVCKLDKALYGLKQALRAWSTSTKLCKQFAKLMTQRYEMSMMGVLTYFLRFQIKQSKRGISINQEKYVKDLLKKYDINSSSVKTPMVPHNNLGHDLSGKTVNETQYRCMIGSLMYLTASRPDIQFSTSLCVRYQANPKESYLIVVKRIFRYLKGTSSLGLWYLKCSGFDLKGYSDSDYVGCNMDRKSTSGAFLNNPVLHSITKHIDIIYHFIKDHILKGDIKLHFIPTQYQLTDIFIKPLDEPTFKRLIIELVTVDFTFDEITFITNNEVALLYPSHPNQEYFKDVLDFIPKCCLNEAFTRAPTQYKEYLSEFWYTIKTLEGSKVWVSTPTGGVRGDIGGKTSGLDQISNNDATILYCLANGVQVDYAKIIWEDLIHKLNKKTREKIVPYTRFISLLLEHMMPKYDYEELTINPIQVFSVHNWTLKPNQPKEPPFNTYVKAICNLDVPVDSKAPKPSSQTEEVPQGKKLGVKSRLGRKQSSKHTSESKTEASKSKTGQSEKDTQSSSAKDKSPSHLSPPTPVVGEIHKEAQQAAGGPTSLGATNIRSTFFTPDSLQDDPIIVSDESEEEEIEKAEDTHATSHDLPKDTSVPHPPSPKSAQIQELMAHVAELKNIQWELPTEFLDLPSQISSVQKNLKTLDSLPSLLNKVSKTLNKFATVVENASRATTKDVPSAGQAIASPVEGEKNINPAIKDAEPNLHDELVDLLGIDVVTQFTTMVENASGATSMNVPSSSKATASPAEGEKNTKDADTNLKDELVDLLGKNVVTQYYTKKLLFDKYCDKMLKRKKSPKITNCEVLTKKGHITLKIYRENRSDEVISNLKVSDLHSREWREVMQACPDKSEKG</sequence>
<feature type="region of interest" description="Disordered" evidence="4">
    <location>
        <begin position="1408"/>
        <end position="1556"/>
    </location>
</feature>
<comment type="caution">
    <text evidence="6">The sequence shown here is derived from an EMBL/GenBank/DDBJ whole genome shotgun (WGS) entry which is preliminary data.</text>
</comment>
<dbReference type="Gene3D" id="3.30.420.10">
    <property type="entry name" value="Ribonuclease H-like superfamily/Ribonuclease H"/>
    <property type="match status" value="1"/>
</dbReference>
<dbReference type="Proteomes" id="UP001151760">
    <property type="component" value="Unassembled WGS sequence"/>
</dbReference>
<accession>A0ABQ4WM16</accession>
<evidence type="ECO:0000313" key="6">
    <source>
        <dbReference type="EMBL" id="GJS53936.1"/>
    </source>
</evidence>
<evidence type="ECO:0000256" key="2">
    <source>
        <dbReference type="ARBA" id="ARBA00022723"/>
    </source>
</evidence>
<name>A0ABQ4WM16_9ASTR</name>
<dbReference type="Pfam" id="PF25597">
    <property type="entry name" value="SH3_retrovirus"/>
    <property type="match status" value="1"/>
</dbReference>
<dbReference type="Pfam" id="PF00665">
    <property type="entry name" value="rve"/>
    <property type="match status" value="1"/>
</dbReference>
<feature type="region of interest" description="Disordered" evidence="4">
    <location>
        <begin position="1683"/>
        <end position="1709"/>
    </location>
</feature>
<dbReference type="InterPro" id="IPR039537">
    <property type="entry name" value="Retrotran_Ty1/copia-like"/>
</dbReference>
<keyword evidence="1" id="KW-0645">Protease</keyword>
<feature type="compositionally biased region" description="Basic and acidic residues" evidence="4">
    <location>
        <begin position="52"/>
        <end position="64"/>
    </location>
</feature>
<feature type="compositionally biased region" description="Polar residues" evidence="4">
    <location>
        <begin position="1498"/>
        <end position="1512"/>
    </location>
</feature>
<gene>
    <name evidence="6" type="ORF">Tco_0627298</name>
</gene>
<reference evidence="6" key="1">
    <citation type="journal article" date="2022" name="Int. J. Mol. Sci.">
        <title>Draft Genome of Tanacetum Coccineum: Genomic Comparison of Closely Related Tanacetum-Family Plants.</title>
        <authorList>
            <person name="Yamashiro T."/>
            <person name="Shiraishi A."/>
            <person name="Nakayama K."/>
            <person name="Satake H."/>
        </authorList>
    </citation>
    <scope>NUCLEOTIDE SEQUENCE</scope>
</reference>
<evidence type="ECO:0000256" key="1">
    <source>
        <dbReference type="ARBA" id="ARBA00022670"/>
    </source>
</evidence>
<dbReference type="Pfam" id="PF22936">
    <property type="entry name" value="Pol_BBD"/>
    <property type="match status" value="1"/>
</dbReference>
<dbReference type="InterPro" id="IPR054722">
    <property type="entry name" value="PolX-like_BBD"/>
</dbReference>
<feature type="compositionally biased region" description="Basic residues" evidence="4">
    <location>
        <begin position="1427"/>
        <end position="1439"/>
    </location>
</feature>
<organism evidence="6 7">
    <name type="scientific">Tanacetum coccineum</name>
    <dbReference type="NCBI Taxonomy" id="301880"/>
    <lineage>
        <taxon>Eukaryota</taxon>
        <taxon>Viridiplantae</taxon>
        <taxon>Streptophyta</taxon>
        <taxon>Embryophyta</taxon>
        <taxon>Tracheophyta</taxon>
        <taxon>Spermatophyta</taxon>
        <taxon>Magnoliopsida</taxon>
        <taxon>eudicotyledons</taxon>
        <taxon>Gunneridae</taxon>
        <taxon>Pentapetalae</taxon>
        <taxon>asterids</taxon>
        <taxon>campanulids</taxon>
        <taxon>Asterales</taxon>
        <taxon>Asteraceae</taxon>
        <taxon>Asteroideae</taxon>
        <taxon>Anthemideae</taxon>
        <taxon>Anthemidinae</taxon>
        <taxon>Tanacetum</taxon>
    </lineage>
</organism>
<feature type="compositionally biased region" description="Acidic residues" evidence="4">
    <location>
        <begin position="1522"/>
        <end position="1531"/>
    </location>
</feature>
<feature type="compositionally biased region" description="Basic and acidic residues" evidence="4">
    <location>
        <begin position="1532"/>
        <end position="1544"/>
    </location>
</feature>
<feature type="compositionally biased region" description="Basic and acidic residues" evidence="4">
    <location>
        <begin position="1700"/>
        <end position="1709"/>
    </location>
</feature>
<feature type="compositionally biased region" description="Basic and acidic residues" evidence="4">
    <location>
        <begin position="1441"/>
        <end position="1471"/>
    </location>
</feature>
<dbReference type="PANTHER" id="PTHR42648:SF32">
    <property type="entry name" value="RIBONUCLEASE H-LIKE DOMAIN, GAG-PRE-INTEGRASE DOMAIN PROTEIN-RELATED"/>
    <property type="match status" value="1"/>
</dbReference>
<evidence type="ECO:0000313" key="7">
    <source>
        <dbReference type="Proteomes" id="UP001151760"/>
    </source>
</evidence>
<feature type="compositionally biased region" description="Basic residues" evidence="4">
    <location>
        <begin position="65"/>
        <end position="76"/>
    </location>
</feature>
<dbReference type="InterPro" id="IPR057670">
    <property type="entry name" value="SH3_retrovirus"/>
</dbReference>
<proteinExistence type="predicted"/>